<organism evidence="1 2">
    <name type="scientific">Desulfurispira natronophila</name>
    <dbReference type="NCBI Taxonomy" id="682562"/>
    <lineage>
        <taxon>Bacteria</taxon>
        <taxon>Pseudomonadati</taxon>
        <taxon>Chrysiogenota</taxon>
        <taxon>Chrysiogenia</taxon>
        <taxon>Chrysiogenales</taxon>
        <taxon>Chrysiogenaceae</taxon>
        <taxon>Desulfurispira</taxon>
    </lineage>
</organism>
<evidence type="ECO:0000313" key="1">
    <source>
        <dbReference type="EMBL" id="MBB5021097.1"/>
    </source>
</evidence>
<protein>
    <submittedName>
        <fullName evidence="1">Uncharacterized protein</fullName>
    </submittedName>
</protein>
<keyword evidence="2" id="KW-1185">Reference proteome</keyword>
<dbReference type="AlphaFoldDB" id="A0A7W7Y2Y8"/>
<proteinExistence type="predicted"/>
<reference evidence="1 2" key="1">
    <citation type="submission" date="2020-08" db="EMBL/GenBank/DDBJ databases">
        <title>Genomic Encyclopedia of Type Strains, Phase IV (KMG-IV): sequencing the most valuable type-strain genomes for metagenomic binning, comparative biology and taxonomic classification.</title>
        <authorList>
            <person name="Goeker M."/>
        </authorList>
    </citation>
    <scope>NUCLEOTIDE SEQUENCE [LARGE SCALE GENOMIC DNA]</scope>
    <source>
        <strain evidence="1 2">DSM 22071</strain>
    </source>
</reference>
<accession>A0A7W7Y2Y8</accession>
<name>A0A7W7Y2Y8_9BACT</name>
<evidence type="ECO:0000313" key="2">
    <source>
        <dbReference type="Proteomes" id="UP000528322"/>
    </source>
</evidence>
<dbReference type="EMBL" id="JACHID010000002">
    <property type="protein sequence ID" value="MBB5021097.1"/>
    <property type="molecule type" value="Genomic_DNA"/>
</dbReference>
<dbReference type="RefSeq" id="WP_183729148.1">
    <property type="nucleotide sequence ID" value="NZ_JACHID010000002.1"/>
</dbReference>
<dbReference type="Proteomes" id="UP000528322">
    <property type="component" value="Unassembled WGS sequence"/>
</dbReference>
<sequence>MKETENKPVSQAGQLMLDSLRESVAEALEKKRRLGQYAVMRQNGKPVIVGDDAPSKKR</sequence>
<comment type="caution">
    <text evidence="1">The sequence shown here is derived from an EMBL/GenBank/DDBJ whole genome shotgun (WGS) entry which is preliminary data.</text>
</comment>
<gene>
    <name evidence="1" type="ORF">HNR37_000403</name>
</gene>